<dbReference type="SUPFAM" id="SSF53187">
    <property type="entry name" value="Zn-dependent exopeptidases"/>
    <property type="match status" value="1"/>
</dbReference>
<evidence type="ECO:0000259" key="1">
    <source>
        <dbReference type="Pfam" id="PF04389"/>
    </source>
</evidence>
<dbReference type="PANTHER" id="PTHR12147">
    <property type="entry name" value="METALLOPEPTIDASE M28 FAMILY MEMBER"/>
    <property type="match status" value="1"/>
</dbReference>
<dbReference type="GO" id="GO:0006508">
    <property type="term" value="P:proteolysis"/>
    <property type="evidence" value="ECO:0007669"/>
    <property type="project" value="InterPro"/>
</dbReference>
<feature type="domain" description="Peptidase M28" evidence="1">
    <location>
        <begin position="50"/>
        <end position="89"/>
    </location>
</feature>
<comment type="caution">
    <text evidence="2">The sequence shown here is derived from an EMBL/GenBank/DDBJ whole genome shotgun (WGS) entry which is preliminary data.</text>
</comment>
<dbReference type="GO" id="GO:0008235">
    <property type="term" value="F:metalloexopeptidase activity"/>
    <property type="evidence" value="ECO:0007669"/>
    <property type="project" value="InterPro"/>
</dbReference>
<proteinExistence type="predicted"/>
<sequence length="96" mass="10720">RESGNIGEKIAFNYIGNYFLFLGYQPRVQRFHLPNGKISNNIWIVKEGRLIDQIIVIGAHIDSVKNSPGANDNASGVGILLELARVLKEILFNGKR</sequence>
<gene>
    <name evidence="2" type="ORF">S12H4_41775</name>
</gene>
<name>X1TV90_9ZZZZ</name>
<dbReference type="InterPro" id="IPR007484">
    <property type="entry name" value="Peptidase_M28"/>
</dbReference>
<protein>
    <recommendedName>
        <fullName evidence="1">Peptidase M28 domain-containing protein</fullName>
    </recommendedName>
</protein>
<dbReference type="AlphaFoldDB" id="X1TV90"/>
<accession>X1TV90</accession>
<dbReference type="Gene3D" id="3.40.630.10">
    <property type="entry name" value="Zn peptidases"/>
    <property type="match status" value="1"/>
</dbReference>
<dbReference type="PANTHER" id="PTHR12147:SF26">
    <property type="entry name" value="PEPTIDASE M28 DOMAIN-CONTAINING PROTEIN"/>
    <property type="match status" value="1"/>
</dbReference>
<dbReference type="Pfam" id="PF04389">
    <property type="entry name" value="Peptidase_M28"/>
    <property type="match status" value="1"/>
</dbReference>
<evidence type="ECO:0000313" key="2">
    <source>
        <dbReference type="EMBL" id="GAJ09164.1"/>
    </source>
</evidence>
<organism evidence="2">
    <name type="scientific">marine sediment metagenome</name>
    <dbReference type="NCBI Taxonomy" id="412755"/>
    <lineage>
        <taxon>unclassified sequences</taxon>
        <taxon>metagenomes</taxon>
        <taxon>ecological metagenomes</taxon>
    </lineage>
</organism>
<dbReference type="EMBL" id="BARW01025489">
    <property type="protein sequence ID" value="GAJ09164.1"/>
    <property type="molecule type" value="Genomic_DNA"/>
</dbReference>
<feature type="non-terminal residue" evidence="2">
    <location>
        <position position="1"/>
    </location>
</feature>
<dbReference type="InterPro" id="IPR045175">
    <property type="entry name" value="M28_fam"/>
</dbReference>
<reference evidence="2" key="1">
    <citation type="journal article" date="2014" name="Front. Microbiol.">
        <title>High frequency of phylogenetically diverse reductive dehalogenase-homologous genes in deep subseafloor sedimentary metagenomes.</title>
        <authorList>
            <person name="Kawai M."/>
            <person name="Futagami T."/>
            <person name="Toyoda A."/>
            <person name="Takaki Y."/>
            <person name="Nishi S."/>
            <person name="Hori S."/>
            <person name="Arai W."/>
            <person name="Tsubouchi T."/>
            <person name="Morono Y."/>
            <person name="Uchiyama I."/>
            <person name="Ito T."/>
            <person name="Fujiyama A."/>
            <person name="Inagaki F."/>
            <person name="Takami H."/>
        </authorList>
    </citation>
    <scope>NUCLEOTIDE SEQUENCE</scope>
    <source>
        <strain evidence="2">Expedition CK06-06</strain>
    </source>
</reference>